<feature type="compositionally biased region" description="Polar residues" evidence="1">
    <location>
        <begin position="1"/>
        <end position="11"/>
    </location>
</feature>
<dbReference type="Proteomes" id="UP000664545">
    <property type="component" value="Unassembled WGS sequence"/>
</dbReference>
<evidence type="ECO:0000313" key="3">
    <source>
        <dbReference type="Proteomes" id="UP000664545"/>
    </source>
</evidence>
<reference evidence="2" key="1">
    <citation type="submission" date="2021-02" db="EMBL/GenBank/DDBJ databases">
        <title>Abyssanaerobacter marinus gen.nov., sp., nov, anaerobic bacterium isolated from the Onnuri vent field of Indian Ocean and suggestion of Mogibacteriaceae fam. nov., and proposal of reclassification of ambiguous this family's genus member.</title>
        <authorList>
            <person name="Kim Y.J."/>
            <person name="Yang J.-A."/>
        </authorList>
    </citation>
    <scope>NUCLEOTIDE SEQUENCE</scope>
    <source>
        <strain evidence="2">DSM 2634</strain>
    </source>
</reference>
<protein>
    <submittedName>
        <fullName evidence="2">Amidoligase family protein</fullName>
    </submittedName>
</protein>
<proteinExistence type="predicted"/>
<organism evidence="2 3">
    <name type="scientific">Clostridium aminobutyricum</name>
    <dbReference type="NCBI Taxonomy" id="33953"/>
    <lineage>
        <taxon>Bacteria</taxon>
        <taxon>Bacillati</taxon>
        <taxon>Bacillota</taxon>
        <taxon>Clostridia</taxon>
        <taxon>Eubacteriales</taxon>
        <taxon>Clostridiaceae</taxon>
        <taxon>Clostridium</taxon>
    </lineage>
</organism>
<sequence>MLESDGSVTSGSRGGELISPILTDSPETWRQLEVVCEVAKRHGAEVNFETGGHVHIGAENALDGKKQRWRRFFKMAGGFEDVSHRLAGGEQGLFRGAEDDQYTESARRQSHCGITAVMPQEAETNAFQSIISRIGEDKYRSINLLPFATKKTIEFRAFNGSLTPGVIQASVKYAAGIVNAAERARTKPSEGFNVTYQDKRRGEIINNYSLVEEDFSDGAIMNVLDTVCSRKEDKEHLLSVIVRNRWVNR</sequence>
<evidence type="ECO:0000256" key="1">
    <source>
        <dbReference type="SAM" id="MobiDB-lite"/>
    </source>
</evidence>
<comment type="caution">
    <text evidence="2">The sequence shown here is derived from an EMBL/GenBank/DDBJ whole genome shotgun (WGS) entry which is preliminary data.</text>
</comment>
<gene>
    <name evidence="2" type="ORF">JYB65_13930</name>
</gene>
<feature type="region of interest" description="Disordered" evidence="1">
    <location>
        <begin position="1"/>
        <end position="22"/>
    </location>
</feature>
<name>A0A939II19_CLOAM</name>
<accession>A0A939II19</accession>
<dbReference type="Pfam" id="PF12224">
    <property type="entry name" value="Amidoligase_2"/>
    <property type="match status" value="1"/>
</dbReference>
<dbReference type="AlphaFoldDB" id="A0A939II19"/>
<keyword evidence="3" id="KW-1185">Reference proteome</keyword>
<dbReference type="EMBL" id="JAFJZZ010000009">
    <property type="protein sequence ID" value="MBN7774462.1"/>
    <property type="molecule type" value="Genomic_DNA"/>
</dbReference>
<dbReference type="InterPro" id="IPR022025">
    <property type="entry name" value="Amidoligase_2"/>
</dbReference>
<evidence type="ECO:0000313" key="2">
    <source>
        <dbReference type="EMBL" id="MBN7774462.1"/>
    </source>
</evidence>